<sequence>MVMFTVTEIPAGTHTLQVREEMLTGLRCKISPERLTRGIDSPYTPPVESSGCPFCRDQIFSVTPTFPDGSRICIGESVTFPNLFPFGEYHTVTVVTARHHADMFSRREITDALSGQVQSLIEAPGYKSINWNYLPSAGASIAHPHLQGLADRRPPVIVERYLQGGIRYLAEHGRTYWEDVRSSEVGTDRYLFGEELFWYAQPVPVGEREVRCILPVSTLEEFPAFIESFARGFLTVISMYRKLGTHAFNMSIFFDREQARNGFSAFCSIISRMNPNTSSMSDSAFMERLHLEPVILTTPEDVGEYYRTGKMG</sequence>
<dbReference type="SUPFAM" id="SSF54197">
    <property type="entry name" value="HIT-like"/>
    <property type="match status" value="1"/>
</dbReference>
<dbReference type="InterPro" id="IPR036265">
    <property type="entry name" value="HIT-like_sf"/>
</dbReference>
<accession>A0A0W8ESM6</accession>
<name>A0A0W8ESM6_9ZZZZ</name>
<dbReference type="Gene3D" id="3.30.428.10">
    <property type="entry name" value="HIT-like"/>
    <property type="match status" value="1"/>
</dbReference>
<protein>
    <recommendedName>
        <fullName evidence="2">Galactose-1-phosphate uridylyltransferase</fullName>
    </recommendedName>
</protein>
<evidence type="ECO:0008006" key="2">
    <source>
        <dbReference type="Google" id="ProtNLM"/>
    </source>
</evidence>
<dbReference type="EMBL" id="LNQE01001732">
    <property type="protein sequence ID" value="KUG11641.1"/>
    <property type="molecule type" value="Genomic_DNA"/>
</dbReference>
<gene>
    <name evidence="1" type="ORF">ASZ90_016467</name>
</gene>
<proteinExistence type="predicted"/>
<comment type="caution">
    <text evidence="1">The sequence shown here is derived from an EMBL/GenBank/DDBJ whole genome shotgun (WGS) entry which is preliminary data.</text>
</comment>
<reference evidence="1" key="1">
    <citation type="journal article" date="2015" name="Proc. Natl. Acad. Sci. U.S.A.">
        <title>Networks of energetic and metabolic interactions define dynamics in microbial communities.</title>
        <authorList>
            <person name="Embree M."/>
            <person name="Liu J.K."/>
            <person name="Al-Bassam M.M."/>
            <person name="Zengler K."/>
        </authorList>
    </citation>
    <scope>NUCLEOTIDE SEQUENCE</scope>
</reference>
<dbReference type="AlphaFoldDB" id="A0A0W8ESM6"/>
<organism evidence="1">
    <name type="scientific">hydrocarbon metagenome</name>
    <dbReference type="NCBI Taxonomy" id="938273"/>
    <lineage>
        <taxon>unclassified sequences</taxon>
        <taxon>metagenomes</taxon>
        <taxon>ecological metagenomes</taxon>
    </lineage>
</organism>
<evidence type="ECO:0000313" key="1">
    <source>
        <dbReference type="EMBL" id="KUG11641.1"/>
    </source>
</evidence>